<reference evidence="3" key="1">
    <citation type="submission" date="2018-01" db="EMBL/GenBank/DDBJ databases">
        <authorList>
            <person name="Mao J.F."/>
        </authorList>
    </citation>
    <scope>NUCLEOTIDE SEQUENCE</scope>
    <source>
        <strain evidence="3">Huo1</strain>
        <tissue evidence="3">Leaf</tissue>
    </source>
</reference>
<dbReference type="OrthoDB" id="809632at2759"/>
<dbReference type="AlphaFoldDB" id="A0A8X8WAR1"/>
<dbReference type="Proteomes" id="UP000298416">
    <property type="component" value="Unassembled WGS sequence"/>
</dbReference>
<accession>A0A8X8WAR1</accession>
<gene>
    <name evidence="3" type="ORF">SASPL_148882</name>
</gene>
<proteinExistence type="predicted"/>
<reference evidence="3" key="2">
    <citation type="submission" date="2020-08" db="EMBL/GenBank/DDBJ databases">
        <title>Plant Genome Project.</title>
        <authorList>
            <person name="Zhang R.-G."/>
        </authorList>
    </citation>
    <scope>NUCLEOTIDE SEQUENCE</scope>
    <source>
        <strain evidence="3">Huo1</strain>
        <tissue evidence="3">Leaf</tissue>
    </source>
</reference>
<evidence type="ECO:0000313" key="3">
    <source>
        <dbReference type="EMBL" id="KAG6391131.1"/>
    </source>
</evidence>
<organism evidence="3">
    <name type="scientific">Salvia splendens</name>
    <name type="common">Scarlet sage</name>
    <dbReference type="NCBI Taxonomy" id="180675"/>
    <lineage>
        <taxon>Eukaryota</taxon>
        <taxon>Viridiplantae</taxon>
        <taxon>Streptophyta</taxon>
        <taxon>Embryophyta</taxon>
        <taxon>Tracheophyta</taxon>
        <taxon>Spermatophyta</taxon>
        <taxon>Magnoliopsida</taxon>
        <taxon>eudicotyledons</taxon>
        <taxon>Gunneridae</taxon>
        <taxon>Pentapetalae</taxon>
        <taxon>asterids</taxon>
        <taxon>lamiids</taxon>
        <taxon>Lamiales</taxon>
        <taxon>Lamiaceae</taxon>
        <taxon>Nepetoideae</taxon>
        <taxon>Mentheae</taxon>
        <taxon>Salviinae</taxon>
        <taxon>Salvia</taxon>
        <taxon>Salvia subgen. Calosphace</taxon>
        <taxon>core Calosphace</taxon>
    </lineage>
</organism>
<comment type="caution">
    <text evidence="3">The sequence shown here is derived from an EMBL/GenBank/DDBJ whole genome shotgun (WGS) entry which is preliminary data.</text>
</comment>
<protein>
    <recommendedName>
        <fullName evidence="2">Enoyl reductase (ER) domain-containing protein</fullName>
    </recommendedName>
</protein>
<evidence type="ECO:0000313" key="4">
    <source>
        <dbReference type="Proteomes" id="UP000298416"/>
    </source>
</evidence>
<sequence>MEEVNNKLVAIKGHINGAPAESDFEIKSETICLSLKANEVEVIVKNLYVSVDPYQLNRMKTQSSSQGTINFAAAISPGHAIDTYGVGRVVASGRADLEKGELVVGLLTWGEYTLAEPGRLLNKLDAMGHDLPHHVGALGFSGLTAYGGFYEVCKPKKGESVFVSAASGSVGSLVGQYAKLFGCRVVGCAGSQKKVDLLKEKLGFDDAFNYKEETDLKSALKRYFPDGMDIYFDNVGGKMLEAAVANMKQFGRVAVCGVISEYTGSGKRAALNMLDVVYKRITIQGFLAADFLKDYADFMKTTTDHLRTGKMHSLCDISHGVESVPSAFVGLFSGDNIGKKIVQIADQ</sequence>
<evidence type="ECO:0000256" key="1">
    <source>
        <dbReference type="ARBA" id="ARBA00023002"/>
    </source>
</evidence>
<keyword evidence="1" id="KW-0560">Oxidoreductase</keyword>
<dbReference type="InterPro" id="IPR041694">
    <property type="entry name" value="ADH_N_2"/>
</dbReference>
<dbReference type="Pfam" id="PF00107">
    <property type="entry name" value="ADH_zinc_N"/>
    <property type="match status" value="1"/>
</dbReference>
<dbReference type="PANTHER" id="PTHR43205:SF12">
    <property type="entry name" value="OS06G0602900 PROTEIN"/>
    <property type="match status" value="1"/>
</dbReference>
<dbReference type="GO" id="GO:0016628">
    <property type="term" value="F:oxidoreductase activity, acting on the CH-CH group of donors, NAD or NADP as acceptor"/>
    <property type="evidence" value="ECO:0007669"/>
    <property type="project" value="InterPro"/>
</dbReference>
<dbReference type="Pfam" id="PF16884">
    <property type="entry name" value="ADH_N_2"/>
    <property type="match status" value="1"/>
</dbReference>
<dbReference type="PANTHER" id="PTHR43205">
    <property type="entry name" value="PROSTAGLANDIN REDUCTASE"/>
    <property type="match status" value="1"/>
</dbReference>
<feature type="domain" description="Enoyl reductase (ER)" evidence="2">
    <location>
        <begin position="17"/>
        <end position="342"/>
    </location>
</feature>
<dbReference type="SMART" id="SM00829">
    <property type="entry name" value="PKS_ER"/>
    <property type="match status" value="1"/>
</dbReference>
<dbReference type="EMBL" id="PNBA02000019">
    <property type="protein sequence ID" value="KAG6391131.1"/>
    <property type="molecule type" value="Genomic_DNA"/>
</dbReference>
<dbReference type="InterPro" id="IPR045010">
    <property type="entry name" value="MDR_fam"/>
</dbReference>
<dbReference type="InterPro" id="IPR013149">
    <property type="entry name" value="ADH-like_C"/>
</dbReference>
<evidence type="ECO:0000259" key="2">
    <source>
        <dbReference type="SMART" id="SM00829"/>
    </source>
</evidence>
<dbReference type="InterPro" id="IPR020843">
    <property type="entry name" value="ER"/>
</dbReference>
<keyword evidence="4" id="KW-1185">Reference proteome</keyword>
<name>A0A8X8WAR1_SALSN</name>
<dbReference type="FunFam" id="3.40.50.720:FF:000121">
    <property type="entry name" value="Prostaglandin reductase 2"/>
    <property type="match status" value="1"/>
</dbReference>